<proteinExistence type="predicted"/>
<reference evidence="3" key="1">
    <citation type="journal article" date="2017" name="Nat. Ecol. Evol.">
        <title>Genome expansion and lineage-specific genetic innovations in the forest pathogenic fungi Armillaria.</title>
        <authorList>
            <person name="Sipos G."/>
            <person name="Prasanna A.N."/>
            <person name="Walter M.C."/>
            <person name="O'Connor E."/>
            <person name="Balint B."/>
            <person name="Krizsan K."/>
            <person name="Kiss B."/>
            <person name="Hess J."/>
            <person name="Varga T."/>
            <person name="Slot J."/>
            <person name="Riley R."/>
            <person name="Boka B."/>
            <person name="Rigling D."/>
            <person name="Barry K."/>
            <person name="Lee J."/>
            <person name="Mihaltcheva S."/>
            <person name="LaButti K."/>
            <person name="Lipzen A."/>
            <person name="Waldron R."/>
            <person name="Moloney N.M."/>
            <person name="Sperisen C."/>
            <person name="Kredics L."/>
            <person name="Vagvoelgyi C."/>
            <person name="Patrignani A."/>
            <person name="Fitzpatrick D."/>
            <person name="Nagy I."/>
            <person name="Doyle S."/>
            <person name="Anderson J.B."/>
            <person name="Grigoriev I.V."/>
            <person name="Gueldener U."/>
            <person name="Muensterkoetter M."/>
            <person name="Nagy L.G."/>
        </authorList>
    </citation>
    <scope>NUCLEOTIDE SEQUENCE [LARGE SCALE GENOMIC DNA]</scope>
    <source>
        <strain evidence="3">Ar21-2</strain>
    </source>
</reference>
<evidence type="ECO:0000256" key="1">
    <source>
        <dbReference type="SAM" id="MobiDB-lite"/>
    </source>
</evidence>
<protein>
    <submittedName>
        <fullName evidence="2">Uncharacterized protein</fullName>
    </submittedName>
</protein>
<evidence type="ECO:0000313" key="3">
    <source>
        <dbReference type="Proteomes" id="UP000217790"/>
    </source>
</evidence>
<dbReference type="EMBL" id="KZ293651">
    <property type="protein sequence ID" value="PBK96174.1"/>
    <property type="molecule type" value="Genomic_DNA"/>
</dbReference>
<dbReference type="AlphaFoldDB" id="A0A2H3DQM9"/>
<sequence>MTSGRYKYQPNGHIHTQVNQYWLLHEEDALFTWLNEFPPSIPTPLPSEPDDVAPMSLDDDVTVFNANIAEAVPNGTADDANPDSDIPTPDLALDLNDTHIAPRPRSA</sequence>
<gene>
    <name evidence="2" type="ORF">ARMGADRAFT_1077684</name>
</gene>
<organism evidence="2 3">
    <name type="scientific">Armillaria gallica</name>
    <name type="common">Bulbous honey fungus</name>
    <name type="synonym">Armillaria bulbosa</name>
    <dbReference type="NCBI Taxonomy" id="47427"/>
    <lineage>
        <taxon>Eukaryota</taxon>
        <taxon>Fungi</taxon>
        <taxon>Dikarya</taxon>
        <taxon>Basidiomycota</taxon>
        <taxon>Agaricomycotina</taxon>
        <taxon>Agaricomycetes</taxon>
        <taxon>Agaricomycetidae</taxon>
        <taxon>Agaricales</taxon>
        <taxon>Marasmiineae</taxon>
        <taxon>Physalacriaceae</taxon>
        <taxon>Armillaria</taxon>
    </lineage>
</organism>
<feature type="region of interest" description="Disordered" evidence="1">
    <location>
        <begin position="72"/>
        <end position="107"/>
    </location>
</feature>
<evidence type="ECO:0000313" key="2">
    <source>
        <dbReference type="EMBL" id="PBK96174.1"/>
    </source>
</evidence>
<keyword evidence="3" id="KW-1185">Reference proteome</keyword>
<name>A0A2H3DQM9_ARMGA</name>
<dbReference type="Proteomes" id="UP000217790">
    <property type="component" value="Unassembled WGS sequence"/>
</dbReference>
<accession>A0A2H3DQM9</accession>
<dbReference type="InParanoid" id="A0A2H3DQM9"/>